<proteinExistence type="predicted"/>
<evidence type="ECO:0000256" key="1">
    <source>
        <dbReference type="ARBA" id="ARBA00022676"/>
    </source>
</evidence>
<evidence type="ECO:0000313" key="5">
    <source>
        <dbReference type="Proteomes" id="UP001341281"/>
    </source>
</evidence>
<keyword evidence="1" id="KW-0328">Glycosyltransferase</keyword>
<sequence length="78" mass="8982">MVASEMCPENEMILQLKKRGLDVTLELLIVSRLIPDAKVTRLIPDAKGLRESMEQGILTYYEFPSEMQMGYLRNGYQD</sequence>
<dbReference type="EMBL" id="CP144747">
    <property type="protein sequence ID" value="WVZ61545.1"/>
    <property type="molecule type" value="Genomic_DNA"/>
</dbReference>
<dbReference type="Proteomes" id="UP001341281">
    <property type="component" value="Chromosome 03"/>
</dbReference>
<gene>
    <name evidence="4" type="ORF">U9M48_011402</name>
</gene>
<evidence type="ECO:0000256" key="2">
    <source>
        <dbReference type="ARBA" id="ARBA00022679"/>
    </source>
</evidence>
<keyword evidence="2" id="KW-0808">Transferase</keyword>
<evidence type="ECO:0000259" key="3">
    <source>
        <dbReference type="Pfam" id="PF00862"/>
    </source>
</evidence>
<keyword evidence="5" id="KW-1185">Reference proteome</keyword>
<dbReference type="InterPro" id="IPR000368">
    <property type="entry name" value="Sucrose_synth_GT-B1"/>
</dbReference>
<dbReference type="Pfam" id="PF00862">
    <property type="entry name" value="GT-B_Sucrose_synth"/>
    <property type="match status" value="1"/>
</dbReference>
<evidence type="ECO:0000313" key="4">
    <source>
        <dbReference type="EMBL" id="WVZ61545.1"/>
    </source>
</evidence>
<reference evidence="4 5" key="1">
    <citation type="submission" date="2024-02" db="EMBL/GenBank/DDBJ databases">
        <title>High-quality chromosome-scale genome assembly of Pensacola bahiagrass (Paspalum notatum Flugge var. saurae).</title>
        <authorList>
            <person name="Vega J.M."/>
            <person name="Podio M."/>
            <person name="Orjuela J."/>
            <person name="Siena L.A."/>
            <person name="Pessino S.C."/>
            <person name="Combes M.C."/>
            <person name="Mariac C."/>
            <person name="Albertini E."/>
            <person name="Pupilli F."/>
            <person name="Ortiz J.P.A."/>
            <person name="Leblanc O."/>
        </authorList>
    </citation>
    <scope>NUCLEOTIDE SEQUENCE [LARGE SCALE GENOMIC DNA]</scope>
    <source>
        <strain evidence="4">R1</strain>
        <tissue evidence="4">Leaf</tissue>
    </source>
</reference>
<accession>A0AAQ3SVE0</accession>
<dbReference type="AlphaFoldDB" id="A0AAQ3SVE0"/>
<name>A0AAQ3SVE0_PASNO</name>
<protein>
    <recommendedName>
        <fullName evidence="3">Sucrose synthase first GT-B domain-containing protein</fullName>
    </recommendedName>
</protein>
<dbReference type="GO" id="GO:0016757">
    <property type="term" value="F:glycosyltransferase activity"/>
    <property type="evidence" value="ECO:0007669"/>
    <property type="project" value="UniProtKB-KW"/>
</dbReference>
<feature type="domain" description="Sucrose synthase first GT-B" evidence="3">
    <location>
        <begin position="9"/>
        <end position="43"/>
    </location>
</feature>
<organism evidence="4 5">
    <name type="scientific">Paspalum notatum var. saurae</name>
    <dbReference type="NCBI Taxonomy" id="547442"/>
    <lineage>
        <taxon>Eukaryota</taxon>
        <taxon>Viridiplantae</taxon>
        <taxon>Streptophyta</taxon>
        <taxon>Embryophyta</taxon>
        <taxon>Tracheophyta</taxon>
        <taxon>Spermatophyta</taxon>
        <taxon>Magnoliopsida</taxon>
        <taxon>Liliopsida</taxon>
        <taxon>Poales</taxon>
        <taxon>Poaceae</taxon>
        <taxon>PACMAD clade</taxon>
        <taxon>Panicoideae</taxon>
        <taxon>Andropogonodae</taxon>
        <taxon>Paspaleae</taxon>
        <taxon>Paspalinae</taxon>
        <taxon>Paspalum</taxon>
    </lineage>
</organism>